<keyword evidence="1" id="KW-0472">Membrane</keyword>
<accession>A0ABP9VY78</accession>
<feature type="transmembrane region" description="Helical" evidence="1">
    <location>
        <begin position="96"/>
        <end position="115"/>
    </location>
</feature>
<evidence type="ECO:0000313" key="2">
    <source>
        <dbReference type="EMBL" id="GAA5510087.1"/>
    </source>
</evidence>
<keyword evidence="1" id="KW-1133">Transmembrane helix</keyword>
<gene>
    <name evidence="2" type="ORF">Rcae01_05593</name>
</gene>
<proteinExistence type="predicted"/>
<keyword evidence="3" id="KW-1185">Reference proteome</keyword>
<name>A0ABP9VY78_9BACT</name>
<dbReference type="EMBL" id="BAABRO010000018">
    <property type="protein sequence ID" value="GAA5510087.1"/>
    <property type="molecule type" value="Genomic_DNA"/>
</dbReference>
<evidence type="ECO:0000256" key="1">
    <source>
        <dbReference type="SAM" id="Phobius"/>
    </source>
</evidence>
<organism evidence="2 3">
    <name type="scientific">Novipirellula caenicola</name>
    <dbReference type="NCBI Taxonomy" id="1536901"/>
    <lineage>
        <taxon>Bacteria</taxon>
        <taxon>Pseudomonadati</taxon>
        <taxon>Planctomycetota</taxon>
        <taxon>Planctomycetia</taxon>
        <taxon>Pirellulales</taxon>
        <taxon>Pirellulaceae</taxon>
        <taxon>Novipirellula</taxon>
    </lineage>
</organism>
<dbReference type="Proteomes" id="UP001416858">
    <property type="component" value="Unassembled WGS sequence"/>
</dbReference>
<comment type="caution">
    <text evidence="2">The sequence shown here is derived from an EMBL/GenBank/DDBJ whole genome shotgun (WGS) entry which is preliminary data.</text>
</comment>
<protein>
    <submittedName>
        <fullName evidence="2">Uncharacterized protein</fullName>
    </submittedName>
</protein>
<feature type="transmembrane region" description="Helical" evidence="1">
    <location>
        <begin position="36"/>
        <end position="53"/>
    </location>
</feature>
<reference evidence="2 3" key="1">
    <citation type="submission" date="2024-02" db="EMBL/GenBank/DDBJ databases">
        <title>Rhodopirellula caenicola NBRC 110016.</title>
        <authorList>
            <person name="Ichikawa N."/>
            <person name="Katano-Makiyama Y."/>
            <person name="Hidaka K."/>
        </authorList>
    </citation>
    <scope>NUCLEOTIDE SEQUENCE [LARGE SCALE GENOMIC DNA]</scope>
    <source>
        <strain evidence="2 3">NBRC 110016</strain>
    </source>
</reference>
<sequence>MAARFFAPKRGPAIVIAASALLGALAGLPLLMLDQLIGFFGVFPGALLGGFAYRFASSSLPIDPTAHVRRYKYAAISFATLPIISAFGTGMRGQGFHMTIGAALIGFAIALGILISGDRRAARMG</sequence>
<feature type="transmembrane region" description="Helical" evidence="1">
    <location>
        <begin position="73"/>
        <end position="90"/>
    </location>
</feature>
<keyword evidence="1" id="KW-0812">Transmembrane</keyword>
<evidence type="ECO:0000313" key="3">
    <source>
        <dbReference type="Proteomes" id="UP001416858"/>
    </source>
</evidence>